<evidence type="ECO:0000313" key="8">
    <source>
        <dbReference type="EMBL" id="SMF65434.1"/>
    </source>
</evidence>
<dbReference type="PANTHER" id="PTHR30106:SF2">
    <property type="entry name" value="UPF0324 INNER MEMBRANE PROTEIN YEIH"/>
    <property type="match status" value="1"/>
</dbReference>
<keyword evidence="6 7" id="KW-0472">Membrane</keyword>
<comment type="similarity">
    <text evidence="2">Belongs to the UPF0324 family.</text>
</comment>
<dbReference type="STRING" id="1313296.SAMN05661091_0165"/>
<dbReference type="AlphaFoldDB" id="A0A1X7G7N4"/>
<gene>
    <name evidence="8" type="ORF">SAMN05661091_0165</name>
</gene>
<evidence type="ECO:0000256" key="7">
    <source>
        <dbReference type="SAM" id="Phobius"/>
    </source>
</evidence>
<evidence type="ECO:0000256" key="5">
    <source>
        <dbReference type="ARBA" id="ARBA00022989"/>
    </source>
</evidence>
<protein>
    <submittedName>
        <fullName evidence="8">Conserved hypothetical integral membrane protein</fullName>
    </submittedName>
</protein>
<feature type="transmembrane region" description="Helical" evidence="7">
    <location>
        <begin position="26"/>
        <end position="46"/>
    </location>
</feature>
<evidence type="ECO:0000256" key="4">
    <source>
        <dbReference type="ARBA" id="ARBA00022692"/>
    </source>
</evidence>
<keyword evidence="4 7" id="KW-0812">Transmembrane</keyword>
<evidence type="ECO:0000256" key="3">
    <source>
        <dbReference type="ARBA" id="ARBA00022475"/>
    </source>
</evidence>
<dbReference type="PANTHER" id="PTHR30106">
    <property type="entry name" value="INNER MEMBRANE PROTEIN YEIH-RELATED"/>
    <property type="match status" value="1"/>
</dbReference>
<keyword evidence="3" id="KW-1003">Cell membrane</keyword>
<feature type="transmembrane region" description="Helical" evidence="7">
    <location>
        <begin position="89"/>
        <end position="107"/>
    </location>
</feature>
<dbReference type="EMBL" id="LT840184">
    <property type="protein sequence ID" value="SMF65434.1"/>
    <property type="molecule type" value="Genomic_DNA"/>
</dbReference>
<reference evidence="8 9" key="1">
    <citation type="submission" date="2017-04" db="EMBL/GenBank/DDBJ databases">
        <authorList>
            <person name="Afonso C.L."/>
            <person name="Miller P.J."/>
            <person name="Scott M.A."/>
            <person name="Spackman E."/>
            <person name="Goraichik I."/>
            <person name="Dimitrov K.M."/>
            <person name="Suarez D.L."/>
            <person name="Swayne D.E."/>
        </authorList>
    </citation>
    <scope>NUCLEOTIDE SEQUENCE [LARGE SCALE GENOMIC DNA]</scope>
    <source>
        <strain evidence="8 9">N3/975</strain>
    </source>
</reference>
<sequence length="349" mass="37595">MNKPAYQTMTHHEPQRTPQPEFRNKALSWAGGIGFTFIIALMGYGLSYIPGLNILGQLAWAILIAAVFRQVWGYPEALRAGIQFTAKKLLRLAIILYGLKLNIAIVFSQGLGLLLRDVVTVVFAILVTMLLAKWLKADGSLSLLLGIGTGVCGAAAIAAVSPILKAKDEDTALGAGIIAFIGTVFAVVYTLLQPFLPLTDTQYGIWSGISLHELAHVALAAAPAGEDALAVSLLAKLGRVFLLIPLSLILMYWMRRTGRVEKGSKLEFPWFLLGFIALSLLGSVEWGGQGIIPDGLKSSIAKSASFILAMAMVGLGLNIHLQSLRKAWRPLLAMTITSVLLALLTFWMS</sequence>
<dbReference type="Proteomes" id="UP000192940">
    <property type="component" value="Chromosome I"/>
</dbReference>
<dbReference type="GO" id="GO:0005886">
    <property type="term" value="C:plasma membrane"/>
    <property type="evidence" value="ECO:0007669"/>
    <property type="project" value="UniProtKB-SubCell"/>
</dbReference>
<evidence type="ECO:0000256" key="1">
    <source>
        <dbReference type="ARBA" id="ARBA00004651"/>
    </source>
</evidence>
<feature type="transmembrane region" description="Helical" evidence="7">
    <location>
        <begin position="300"/>
        <end position="319"/>
    </location>
</feature>
<feature type="transmembrane region" description="Helical" evidence="7">
    <location>
        <begin position="204"/>
        <end position="225"/>
    </location>
</feature>
<accession>A0A1X7G7N4</accession>
<organism evidence="8 9">
    <name type="scientific">Paenibacillus uliginis N3/975</name>
    <dbReference type="NCBI Taxonomy" id="1313296"/>
    <lineage>
        <taxon>Bacteria</taxon>
        <taxon>Bacillati</taxon>
        <taxon>Bacillota</taxon>
        <taxon>Bacilli</taxon>
        <taxon>Bacillales</taxon>
        <taxon>Paenibacillaceae</taxon>
        <taxon>Paenibacillus</taxon>
    </lineage>
</organism>
<feature type="transmembrane region" description="Helical" evidence="7">
    <location>
        <begin position="331"/>
        <end position="348"/>
    </location>
</feature>
<comment type="subcellular location">
    <subcellularLocation>
        <location evidence="1">Cell membrane</location>
        <topology evidence="1">Multi-pass membrane protein</topology>
    </subcellularLocation>
</comment>
<evidence type="ECO:0000256" key="6">
    <source>
        <dbReference type="ARBA" id="ARBA00023136"/>
    </source>
</evidence>
<dbReference type="Pfam" id="PF03601">
    <property type="entry name" value="Cons_hypoth698"/>
    <property type="match status" value="1"/>
</dbReference>
<feature type="transmembrane region" description="Helical" evidence="7">
    <location>
        <begin position="266"/>
        <end position="288"/>
    </location>
</feature>
<feature type="transmembrane region" description="Helical" evidence="7">
    <location>
        <begin position="237"/>
        <end position="254"/>
    </location>
</feature>
<feature type="transmembrane region" description="Helical" evidence="7">
    <location>
        <begin position="52"/>
        <end position="68"/>
    </location>
</feature>
<feature type="transmembrane region" description="Helical" evidence="7">
    <location>
        <begin position="172"/>
        <end position="192"/>
    </location>
</feature>
<keyword evidence="5 7" id="KW-1133">Transmembrane helix</keyword>
<keyword evidence="9" id="KW-1185">Reference proteome</keyword>
<feature type="transmembrane region" description="Helical" evidence="7">
    <location>
        <begin position="113"/>
        <end position="132"/>
    </location>
</feature>
<evidence type="ECO:0000256" key="2">
    <source>
        <dbReference type="ARBA" id="ARBA00007977"/>
    </source>
</evidence>
<name>A0A1X7G7N4_9BACL</name>
<evidence type="ECO:0000313" key="9">
    <source>
        <dbReference type="Proteomes" id="UP000192940"/>
    </source>
</evidence>
<proteinExistence type="inferred from homology"/>
<dbReference type="InterPro" id="IPR018383">
    <property type="entry name" value="UPF0324_pro"/>
</dbReference>
<feature type="transmembrane region" description="Helical" evidence="7">
    <location>
        <begin position="141"/>
        <end position="160"/>
    </location>
</feature>